<reference evidence="2 3" key="1">
    <citation type="submission" date="2024-11" db="EMBL/GenBank/DDBJ databases">
        <title>A near-complete genome assembly of Cinchona calisaya.</title>
        <authorList>
            <person name="Lian D.C."/>
            <person name="Zhao X.W."/>
            <person name="Wei L."/>
        </authorList>
    </citation>
    <scope>NUCLEOTIDE SEQUENCE [LARGE SCALE GENOMIC DNA]</scope>
    <source>
        <tissue evidence="2">Nenye</tissue>
    </source>
</reference>
<dbReference type="AlphaFoldDB" id="A0ABD3A6Z9"/>
<sequence length="236" mass="26568">MNLKKQKDENREIKKERKEKKRIKGDRVQKKLNRKKEEDKGHHTHSKPIMTIISAVLVAKDLNFTIDVVENNLSDVIRGSQNPCAAAPVGNFFERKNAIAHFITTIVQDEMDEHTTAPRSPITVQVEKKQNASAHILHDQTDAIPTIICLPVQTQGRRTLTARAQRRRKKFTSSLAKGEAFVHSKDVSCTPLCTMKETSNARVSSNHSLDGNSFVNMALTLTTFNSNDLDTINENN</sequence>
<organism evidence="2 3">
    <name type="scientific">Cinchona calisaya</name>
    <dbReference type="NCBI Taxonomy" id="153742"/>
    <lineage>
        <taxon>Eukaryota</taxon>
        <taxon>Viridiplantae</taxon>
        <taxon>Streptophyta</taxon>
        <taxon>Embryophyta</taxon>
        <taxon>Tracheophyta</taxon>
        <taxon>Spermatophyta</taxon>
        <taxon>Magnoliopsida</taxon>
        <taxon>eudicotyledons</taxon>
        <taxon>Gunneridae</taxon>
        <taxon>Pentapetalae</taxon>
        <taxon>asterids</taxon>
        <taxon>lamiids</taxon>
        <taxon>Gentianales</taxon>
        <taxon>Rubiaceae</taxon>
        <taxon>Cinchonoideae</taxon>
        <taxon>Cinchoneae</taxon>
        <taxon>Cinchona</taxon>
    </lineage>
</organism>
<dbReference type="EMBL" id="JBJUIK010000005">
    <property type="protein sequence ID" value="KAL3527487.1"/>
    <property type="molecule type" value="Genomic_DNA"/>
</dbReference>
<feature type="compositionally biased region" description="Basic and acidic residues" evidence="1">
    <location>
        <begin position="25"/>
        <end position="41"/>
    </location>
</feature>
<accession>A0ABD3A6Z9</accession>
<gene>
    <name evidence="2" type="ORF">ACH5RR_012143</name>
</gene>
<evidence type="ECO:0000313" key="2">
    <source>
        <dbReference type="EMBL" id="KAL3527487.1"/>
    </source>
</evidence>
<proteinExistence type="predicted"/>
<evidence type="ECO:0000256" key="1">
    <source>
        <dbReference type="SAM" id="MobiDB-lite"/>
    </source>
</evidence>
<name>A0ABD3A6Z9_9GENT</name>
<keyword evidence="3" id="KW-1185">Reference proteome</keyword>
<protein>
    <submittedName>
        <fullName evidence="2">Uncharacterized protein</fullName>
    </submittedName>
</protein>
<comment type="caution">
    <text evidence="2">The sequence shown here is derived from an EMBL/GenBank/DDBJ whole genome shotgun (WGS) entry which is preliminary data.</text>
</comment>
<dbReference type="Proteomes" id="UP001630127">
    <property type="component" value="Unassembled WGS sequence"/>
</dbReference>
<evidence type="ECO:0000313" key="3">
    <source>
        <dbReference type="Proteomes" id="UP001630127"/>
    </source>
</evidence>
<feature type="region of interest" description="Disordered" evidence="1">
    <location>
        <begin position="1"/>
        <end position="45"/>
    </location>
</feature>
<feature type="compositionally biased region" description="Basic and acidic residues" evidence="1">
    <location>
        <begin position="1"/>
        <end position="16"/>
    </location>
</feature>